<accession>A0A644YVD4</accession>
<sequence>MPRPCLVTVNYKLAVREQDALRGLFGAYLEGVVDRVPEETLLMPGADVAHDHMTLIVAPHDFTHGEAFADGVKEVGHDVLHALDAAELGLHELGDLFVSLVIRVEGDDLEVEARDRVLPGL</sequence>
<reference evidence="1" key="1">
    <citation type="submission" date="2019-08" db="EMBL/GenBank/DDBJ databases">
        <authorList>
            <person name="Kucharzyk K."/>
            <person name="Murdoch R.W."/>
            <person name="Higgins S."/>
            <person name="Loffler F."/>
        </authorList>
    </citation>
    <scope>NUCLEOTIDE SEQUENCE</scope>
</reference>
<dbReference type="EMBL" id="VSSQ01006324">
    <property type="protein sequence ID" value="MPM32307.1"/>
    <property type="molecule type" value="Genomic_DNA"/>
</dbReference>
<name>A0A644YVD4_9ZZZZ</name>
<evidence type="ECO:0000313" key="1">
    <source>
        <dbReference type="EMBL" id="MPM32307.1"/>
    </source>
</evidence>
<proteinExistence type="predicted"/>
<protein>
    <submittedName>
        <fullName evidence="1">Uncharacterized protein</fullName>
    </submittedName>
</protein>
<gene>
    <name evidence="1" type="ORF">SDC9_78869</name>
</gene>
<dbReference type="AlphaFoldDB" id="A0A644YVD4"/>
<comment type="caution">
    <text evidence="1">The sequence shown here is derived from an EMBL/GenBank/DDBJ whole genome shotgun (WGS) entry which is preliminary data.</text>
</comment>
<organism evidence="1">
    <name type="scientific">bioreactor metagenome</name>
    <dbReference type="NCBI Taxonomy" id="1076179"/>
    <lineage>
        <taxon>unclassified sequences</taxon>
        <taxon>metagenomes</taxon>
        <taxon>ecological metagenomes</taxon>
    </lineage>
</organism>